<proteinExistence type="predicted"/>
<accession>A0ABS4QEC0</accession>
<dbReference type="Proteomes" id="UP001519325">
    <property type="component" value="Unassembled WGS sequence"/>
</dbReference>
<evidence type="ECO:0000313" key="2">
    <source>
        <dbReference type="Proteomes" id="UP001519325"/>
    </source>
</evidence>
<protein>
    <submittedName>
        <fullName evidence="1">Uncharacterized protein</fullName>
    </submittedName>
</protein>
<evidence type="ECO:0000313" key="1">
    <source>
        <dbReference type="EMBL" id="MBP2190037.1"/>
    </source>
</evidence>
<sequence>MFDPLSLAVGAGLLGAGWVVGRYARRPARATAVVARCGCGHDLSMHDPEKGLCHSEIRRRNMGGLYEWIQCGCRRYTGPQPIEELFSRPILPPTD</sequence>
<dbReference type="EMBL" id="JAGGMR010000001">
    <property type="protein sequence ID" value="MBP2190037.1"/>
    <property type="molecule type" value="Genomic_DNA"/>
</dbReference>
<organism evidence="1 2">
    <name type="scientific">Nocardia goodfellowii</name>
    <dbReference type="NCBI Taxonomy" id="882446"/>
    <lineage>
        <taxon>Bacteria</taxon>
        <taxon>Bacillati</taxon>
        <taxon>Actinomycetota</taxon>
        <taxon>Actinomycetes</taxon>
        <taxon>Mycobacteriales</taxon>
        <taxon>Nocardiaceae</taxon>
        <taxon>Nocardia</taxon>
    </lineage>
</organism>
<name>A0ABS4QEC0_9NOCA</name>
<gene>
    <name evidence="1" type="ORF">BJ987_002938</name>
</gene>
<reference evidence="1 2" key="1">
    <citation type="submission" date="2021-03" db="EMBL/GenBank/DDBJ databases">
        <title>Sequencing the genomes of 1000 actinobacteria strains.</title>
        <authorList>
            <person name="Klenk H.-P."/>
        </authorList>
    </citation>
    <scope>NUCLEOTIDE SEQUENCE [LARGE SCALE GENOMIC DNA]</scope>
    <source>
        <strain evidence="1 2">DSM 45516</strain>
    </source>
</reference>
<comment type="caution">
    <text evidence="1">The sequence shown here is derived from an EMBL/GenBank/DDBJ whole genome shotgun (WGS) entry which is preliminary data.</text>
</comment>
<keyword evidence="2" id="KW-1185">Reference proteome</keyword>
<dbReference type="RefSeq" id="WP_209889592.1">
    <property type="nucleotide sequence ID" value="NZ_JAGGMR010000001.1"/>
</dbReference>